<comment type="caution">
    <text evidence="2">The sequence shown here is derived from an EMBL/GenBank/DDBJ whole genome shotgun (WGS) entry which is preliminary data.</text>
</comment>
<name>A0AAN6UMS1_9PEZI</name>
<evidence type="ECO:0000313" key="3">
    <source>
        <dbReference type="Proteomes" id="UP001304895"/>
    </source>
</evidence>
<dbReference type="EMBL" id="MU853405">
    <property type="protein sequence ID" value="KAK4135649.1"/>
    <property type="molecule type" value="Genomic_DNA"/>
</dbReference>
<organism evidence="2 3">
    <name type="scientific">Trichocladium antarcticum</name>
    <dbReference type="NCBI Taxonomy" id="1450529"/>
    <lineage>
        <taxon>Eukaryota</taxon>
        <taxon>Fungi</taxon>
        <taxon>Dikarya</taxon>
        <taxon>Ascomycota</taxon>
        <taxon>Pezizomycotina</taxon>
        <taxon>Sordariomycetes</taxon>
        <taxon>Sordariomycetidae</taxon>
        <taxon>Sordariales</taxon>
        <taxon>Chaetomiaceae</taxon>
        <taxon>Trichocladium</taxon>
    </lineage>
</organism>
<feature type="region of interest" description="Disordered" evidence="1">
    <location>
        <begin position="251"/>
        <end position="285"/>
    </location>
</feature>
<feature type="region of interest" description="Disordered" evidence="1">
    <location>
        <begin position="189"/>
        <end position="222"/>
    </location>
</feature>
<dbReference type="AlphaFoldDB" id="A0AAN6UMS1"/>
<feature type="compositionally biased region" description="Basic and acidic residues" evidence="1">
    <location>
        <begin position="255"/>
        <end position="264"/>
    </location>
</feature>
<feature type="region of interest" description="Disordered" evidence="1">
    <location>
        <begin position="41"/>
        <end position="61"/>
    </location>
</feature>
<sequence>MEKMAAPNSSDTCTHTDNGQCVLYTMAAEYNELCRNIESDDEHRDGNSVVGNAPSSVTSDRLLDSIPDDVVPTVDGEEQQGATANYRQSYTFFNPPELHLSDRFAWRSEPLGDRDASAVPRLSRAVADADSDNPGGDPKNWGWLSESMMQDIMETRGAAMLAESDDDVSEAGSPILSACDLWEHKAKEATGAKRGHKHPAVANTSRPRNYGELGAAAPRTPSPTMQRRMVMNIFDEDALYDDNMCWPAGDGTYPEETRFSEHGAADSPDGSSSSSNFPGYSAIPARASSLGRGGAQTYHNLHHTTTATHGLRTRVPQGEGEMVASGSGGGGSSSSSLTGSFVYGFDTARAAEEIRAIERSIRVLADDRRVLSANMAALRDEIAKWEAGNNHFPPTTIGPPPTTTTITAAAASIASIASSDDDSTGSNQCAPVRRRKACRALRRLCARVRRMVARVAAVGGGGGEKKTKTETKKGAVKGVEMHAVHGGGGAQGCGRV</sequence>
<feature type="compositionally biased region" description="Low complexity" evidence="1">
    <location>
        <begin position="265"/>
        <end position="275"/>
    </location>
</feature>
<reference evidence="2" key="1">
    <citation type="journal article" date="2023" name="Mol. Phylogenet. Evol.">
        <title>Genome-scale phylogeny and comparative genomics of the fungal order Sordariales.</title>
        <authorList>
            <person name="Hensen N."/>
            <person name="Bonometti L."/>
            <person name="Westerberg I."/>
            <person name="Brannstrom I.O."/>
            <person name="Guillou S."/>
            <person name="Cros-Aarteil S."/>
            <person name="Calhoun S."/>
            <person name="Haridas S."/>
            <person name="Kuo A."/>
            <person name="Mondo S."/>
            <person name="Pangilinan J."/>
            <person name="Riley R."/>
            <person name="LaButti K."/>
            <person name="Andreopoulos B."/>
            <person name="Lipzen A."/>
            <person name="Chen C."/>
            <person name="Yan M."/>
            <person name="Daum C."/>
            <person name="Ng V."/>
            <person name="Clum A."/>
            <person name="Steindorff A."/>
            <person name="Ohm R.A."/>
            <person name="Martin F."/>
            <person name="Silar P."/>
            <person name="Natvig D.O."/>
            <person name="Lalanne C."/>
            <person name="Gautier V."/>
            <person name="Ament-Velasquez S.L."/>
            <person name="Kruys A."/>
            <person name="Hutchinson M.I."/>
            <person name="Powell A.J."/>
            <person name="Barry K."/>
            <person name="Miller A.N."/>
            <person name="Grigoriev I.V."/>
            <person name="Debuchy R."/>
            <person name="Gladieux P."/>
            <person name="Hiltunen Thoren M."/>
            <person name="Johannesson H."/>
        </authorList>
    </citation>
    <scope>NUCLEOTIDE SEQUENCE</scope>
    <source>
        <strain evidence="2">CBS 123565</strain>
    </source>
</reference>
<dbReference type="Proteomes" id="UP001304895">
    <property type="component" value="Unassembled WGS sequence"/>
</dbReference>
<evidence type="ECO:0000256" key="1">
    <source>
        <dbReference type="SAM" id="MobiDB-lite"/>
    </source>
</evidence>
<keyword evidence="3" id="KW-1185">Reference proteome</keyword>
<feature type="compositionally biased region" description="Polar residues" evidence="1">
    <location>
        <begin position="49"/>
        <end position="59"/>
    </location>
</feature>
<reference evidence="2" key="2">
    <citation type="submission" date="2023-05" db="EMBL/GenBank/DDBJ databases">
        <authorList>
            <consortium name="Lawrence Berkeley National Laboratory"/>
            <person name="Steindorff A."/>
            <person name="Hensen N."/>
            <person name="Bonometti L."/>
            <person name="Westerberg I."/>
            <person name="Brannstrom I.O."/>
            <person name="Guillou S."/>
            <person name="Cros-Aarteil S."/>
            <person name="Calhoun S."/>
            <person name="Haridas S."/>
            <person name="Kuo A."/>
            <person name="Mondo S."/>
            <person name="Pangilinan J."/>
            <person name="Riley R."/>
            <person name="Labutti K."/>
            <person name="Andreopoulos B."/>
            <person name="Lipzen A."/>
            <person name="Chen C."/>
            <person name="Yanf M."/>
            <person name="Daum C."/>
            <person name="Ng V."/>
            <person name="Clum A."/>
            <person name="Ohm R."/>
            <person name="Martin F."/>
            <person name="Silar P."/>
            <person name="Natvig D."/>
            <person name="Lalanne C."/>
            <person name="Gautier V."/>
            <person name="Ament-Velasquez S.L."/>
            <person name="Kruys A."/>
            <person name="Hutchinson M.I."/>
            <person name="Powell A.J."/>
            <person name="Barry K."/>
            <person name="Miller A.N."/>
            <person name="Grigoriev I.V."/>
            <person name="Debuchy R."/>
            <person name="Gladieux P."/>
            <person name="Thoren M.H."/>
            <person name="Johannesson H."/>
        </authorList>
    </citation>
    <scope>NUCLEOTIDE SEQUENCE</scope>
    <source>
        <strain evidence="2">CBS 123565</strain>
    </source>
</reference>
<protein>
    <submittedName>
        <fullName evidence="2">Uncharacterized protein</fullName>
    </submittedName>
</protein>
<proteinExistence type="predicted"/>
<evidence type="ECO:0000313" key="2">
    <source>
        <dbReference type="EMBL" id="KAK4135649.1"/>
    </source>
</evidence>
<accession>A0AAN6UMS1</accession>
<gene>
    <name evidence="2" type="ORF">BT67DRAFT_493182</name>
</gene>